<dbReference type="GO" id="GO:0005886">
    <property type="term" value="C:plasma membrane"/>
    <property type="evidence" value="ECO:0007669"/>
    <property type="project" value="TreeGrafter"/>
</dbReference>
<dbReference type="InterPro" id="IPR052161">
    <property type="entry name" value="Mycobact_Acyl-CoA_DH"/>
</dbReference>
<dbReference type="SUPFAM" id="SSF56645">
    <property type="entry name" value="Acyl-CoA dehydrogenase NM domain-like"/>
    <property type="match status" value="2"/>
</dbReference>
<evidence type="ECO:0000259" key="8">
    <source>
        <dbReference type="Pfam" id="PF02771"/>
    </source>
</evidence>
<evidence type="ECO:0000256" key="1">
    <source>
        <dbReference type="ARBA" id="ARBA00001974"/>
    </source>
</evidence>
<name>A0A848KRR5_9ACTN</name>
<dbReference type="InterPro" id="IPR037069">
    <property type="entry name" value="AcylCoA_DH/ox_N_sf"/>
</dbReference>
<evidence type="ECO:0000259" key="7">
    <source>
        <dbReference type="Pfam" id="PF02770"/>
    </source>
</evidence>
<dbReference type="InterPro" id="IPR013786">
    <property type="entry name" value="AcylCoA_DH/ox_N"/>
</dbReference>
<evidence type="ECO:0000313" key="10">
    <source>
        <dbReference type="Proteomes" id="UP000550729"/>
    </source>
</evidence>
<feature type="domain" description="Acyl-CoA dehydrogenase/oxidase N-terminal" evidence="8">
    <location>
        <begin position="357"/>
        <end position="469"/>
    </location>
</feature>
<dbReference type="Pfam" id="PF02770">
    <property type="entry name" value="Acyl-CoA_dh_M"/>
    <property type="match status" value="1"/>
</dbReference>
<dbReference type="Proteomes" id="UP000550729">
    <property type="component" value="Unassembled WGS sequence"/>
</dbReference>
<comment type="similarity">
    <text evidence="2">Belongs to the acyl-CoA dehydrogenase family.</text>
</comment>
<dbReference type="GO" id="GO:0016627">
    <property type="term" value="F:oxidoreductase activity, acting on the CH-CH group of donors"/>
    <property type="evidence" value="ECO:0007669"/>
    <property type="project" value="InterPro"/>
</dbReference>
<keyword evidence="4" id="KW-0274">FAD</keyword>
<keyword evidence="3" id="KW-0285">Flavoprotein</keyword>
<dbReference type="GO" id="GO:0050660">
    <property type="term" value="F:flavin adenine dinucleotide binding"/>
    <property type="evidence" value="ECO:0007669"/>
    <property type="project" value="InterPro"/>
</dbReference>
<proteinExistence type="inferred from homology"/>
<protein>
    <submittedName>
        <fullName evidence="9">Acyl-CoA dehydrogenase</fullName>
    </submittedName>
</protein>
<feature type="domain" description="Acyl-CoA oxidase/dehydrogenase middle" evidence="7">
    <location>
        <begin position="473"/>
        <end position="560"/>
    </location>
</feature>
<dbReference type="EMBL" id="JABBNB010000005">
    <property type="protein sequence ID" value="NMO00952.1"/>
    <property type="molecule type" value="Genomic_DNA"/>
</dbReference>
<comment type="cofactor">
    <cofactor evidence="1">
        <name>FAD</name>
        <dbReference type="ChEBI" id="CHEBI:57692"/>
    </cofactor>
</comment>
<dbReference type="Pfam" id="PF02771">
    <property type="entry name" value="Acyl-CoA_dh_N"/>
    <property type="match status" value="1"/>
</dbReference>
<dbReference type="InterPro" id="IPR036250">
    <property type="entry name" value="AcylCo_DH-like_C"/>
</dbReference>
<reference evidence="9 10" key="1">
    <citation type="submission" date="2020-04" db="EMBL/GenBank/DDBJ databases">
        <title>Gordonia sp. nov. TBRC 11910.</title>
        <authorList>
            <person name="Suriyachadkun C."/>
        </authorList>
    </citation>
    <scope>NUCLEOTIDE SEQUENCE [LARGE SCALE GENOMIC DNA]</scope>
    <source>
        <strain evidence="9 10">TBRC 11910</strain>
    </source>
</reference>
<sequence length="733" mass="77891">MDFALDATAEAVADVANDVFGRLQPVWSDKFTDLPGFDQVAWSALQDAGVMSLALPASLGGDDVGPGALLPLLRRMGRAAAVTPALGTIAAQLVLQRATGDVAAFWQERLVDGWGAVAVDGFVTVDDGRLSGSAAGALHADGAAVLLIATPNAVYAIDPAADGVTLTRTFSSSGWSEYAVGLDGAQADALDVPASALLDAGRLVLAGYADGLVSGATRLTADHVSQRTQFGKPIALFQAVGQQLADIYVIGRSMNLATTAAAWRLGQGLDAGVDIAIATYWLAAEIPATLRTMTHLHGGVGVDITYPLHRYFSIAKDLARMVGGSAVTLDNLADALAQPVAARDVASTDTTQLIDLTDDQRALKAQVREYFADLISADDAETMLVQRHGPTYRKVIAQLGRDGWLGVGWSKEFGGKGFGDIEQQIFTNEAVRADVPLPSVTLQTVGPTLQVYGTEEQKRKFLPAILAGDVHFAIGYTEPEAGTDLASLTTTAVFDGDHYVVNGQKIFTTGGHDADYIWLAVRTDAQAPKHKGISILIVDTKDPGFSWTPIITADGAHHVNATYYTDVRVPVGMRVGEEGDGWKLITTQLNHERVMLGPAGRIEGLARRTAEWAKRAGVSAHVDVRRTLARIDAYARINELLNWQVASTGDTISMADAAATKVFATERIQLIGRLIDDLLAQFGDYADPQTGELARWLDAQEKRNVVITFGGGVNEVMRDMIATAGLGLPRAKR</sequence>
<organism evidence="9 10">
    <name type="scientific">Gordonia asplenii</name>
    <dbReference type="NCBI Taxonomy" id="2725283"/>
    <lineage>
        <taxon>Bacteria</taxon>
        <taxon>Bacillati</taxon>
        <taxon>Actinomycetota</taxon>
        <taxon>Actinomycetes</taxon>
        <taxon>Mycobacteriales</taxon>
        <taxon>Gordoniaceae</taxon>
        <taxon>Gordonia</taxon>
    </lineage>
</organism>
<evidence type="ECO:0000256" key="3">
    <source>
        <dbReference type="ARBA" id="ARBA00022630"/>
    </source>
</evidence>
<feature type="domain" description="Acyl-CoA dehydrogenase/oxidase C-terminal" evidence="6">
    <location>
        <begin position="196"/>
        <end position="336"/>
    </location>
</feature>
<evidence type="ECO:0000313" key="9">
    <source>
        <dbReference type="EMBL" id="NMO00952.1"/>
    </source>
</evidence>
<gene>
    <name evidence="9" type="ORF">HH308_06955</name>
</gene>
<dbReference type="InterPro" id="IPR006091">
    <property type="entry name" value="Acyl-CoA_Oxase/DH_mid-dom"/>
</dbReference>
<evidence type="ECO:0000256" key="5">
    <source>
        <dbReference type="ARBA" id="ARBA00023002"/>
    </source>
</evidence>
<dbReference type="PANTHER" id="PTHR43292:SF3">
    <property type="entry name" value="ACYL-COA DEHYDROGENASE FADE29"/>
    <property type="match status" value="1"/>
</dbReference>
<accession>A0A848KRR5</accession>
<evidence type="ECO:0000256" key="2">
    <source>
        <dbReference type="ARBA" id="ARBA00009347"/>
    </source>
</evidence>
<dbReference type="InterPro" id="IPR009100">
    <property type="entry name" value="AcylCoA_DH/oxidase_NM_dom_sf"/>
</dbReference>
<evidence type="ECO:0000256" key="4">
    <source>
        <dbReference type="ARBA" id="ARBA00022827"/>
    </source>
</evidence>
<keyword evidence="5" id="KW-0560">Oxidoreductase</keyword>
<dbReference type="Pfam" id="PF00441">
    <property type="entry name" value="Acyl-CoA_dh_1"/>
    <property type="match status" value="2"/>
</dbReference>
<dbReference type="SUPFAM" id="SSF47203">
    <property type="entry name" value="Acyl-CoA dehydrogenase C-terminal domain-like"/>
    <property type="match status" value="2"/>
</dbReference>
<dbReference type="Gene3D" id="2.40.110.10">
    <property type="entry name" value="Butyryl-CoA Dehydrogenase, subunit A, domain 2"/>
    <property type="match status" value="1"/>
</dbReference>
<comment type="caution">
    <text evidence="9">The sequence shown here is derived from an EMBL/GenBank/DDBJ whole genome shotgun (WGS) entry which is preliminary data.</text>
</comment>
<keyword evidence="10" id="KW-1185">Reference proteome</keyword>
<evidence type="ECO:0000259" key="6">
    <source>
        <dbReference type="Pfam" id="PF00441"/>
    </source>
</evidence>
<dbReference type="InterPro" id="IPR009075">
    <property type="entry name" value="AcylCo_DH/oxidase_C"/>
</dbReference>
<dbReference type="InterPro" id="IPR046373">
    <property type="entry name" value="Acyl-CoA_Oxase/DH_mid-dom_sf"/>
</dbReference>
<dbReference type="PANTHER" id="PTHR43292">
    <property type="entry name" value="ACYL-COA DEHYDROGENASE"/>
    <property type="match status" value="1"/>
</dbReference>
<dbReference type="Gene3D" id="1.10.540.10">
    <property type="entry name" value="Acyl-CoA dehydrogenase/oxidase, N-terminal domain"/>
    <property type="match status" value="2"/>
</dbReference>
<dbReference type="Gene3D" id="1.20.140.10">
    <property type="entry name" value="Butyryl-CoA Dehydrogenase, subunit A, domain 3"/>
    <property type="match status" value="2"/>
</dbReference>
<dbReference type="AlphaFoldDB" id="A0A848KRR5"/>
<feature type="domain" description="Acyl-CoA dehydrogenase/oxidase C-terminal" evidence="6">
    <location>
        <begin position="579"/>
        <end position="724"/>
    </location>
</feature>